<dbReference type="PANTHER" id="PTHR47506">
    <property type="entry name" value="TRANSCRIPTIONAL REGULATORY PROTEIN"/>
    <property type="match status" value="1"/>
</dbReference>
<protein>
    <submittedName>
        <fullName evidence="6">TetR/AcrR family transcriptional regulator</fullName>
    </submittedName>
</protein>
<dbReference type="SUPFAM" id="SSF48498">
    <property type="entry name" value="Tetracyclin repressor-like, C-terminal domain"/>
    <property type="match status" value="1"/>
</dbReference>
<dbReference type="PANTHER" id="PTHR47506:SF1">
    <property type="entry name" value="HTH-TYPE TRANSCRIPTIONAL REGULATOR YJDC"/>
    <property type="match status" value="1"/>
</dbReference>
<evidence type="ECO:0000256" key="1">
    <source>
        <dbReference type="ARBA" id="ARBA00023015"/>
    </source>
</evidence>
<keyword evidence="1" id="KW-0805">Transcription regulation</keyword>
<dbReference type="PROSITE" id="PS50977">
    <property type="entry name" value="HTH_TETR_2"/>
    <property type="match status" value="1"/>
</dbReference>
<evidence type="ECO:0000256" key="3">
    <source>
        <dbReference type="ARBA" id="ARBA00023163"/>
    </source>
</evidence>
<dbReference type="Proteomes" id="UP001500166">
    <property type="component" value="Unassembled WGS sequence"/>
</dbReference>
<evidence type="ECO:0000313" key="7">
    <source>
        <dbReference type="Proteomes" id="UP001500166"/>
    </source>
</evidence>
<evidence type="ECO:0000313" key="6">
    <source>
        <dbReference type="EMBL" id="GAA2112687.1"/>
    </source>
</evidence>
<accession>A0ABN2XHV7</accession>
<dbReference type="Gene3D" id="1.10.357.10">
    <property type="entry name" value="Tetracycline Repressor, domain 2"/>
    <property type="match status" value="1"/>
</dbReference>
<keyword evidence="7" id="KW-1185">Reference proteome</keyword>
<dbReference type="RefSeq" id="WP_344223821.1">
    <property type="nucleotide sequence ID" value="NZ_BAAAQA010000007.1"/>
</dbReference>
<reference evidence="6 7" key="1">
    <citation type="journal article" date="2019" name="Int. J. Syst. Evol. Microbiol.">
        <title>The Global Catalogue of Microorganisms (GCM) 10K type strain sequencing project: providing services to taxonomists for standard genome sequencing and annotation.</title>
        <authorList>
            <consortium name="The Broad Institute Genomics Platform"/>
            <consortium name="The Broad Institute Genome Sequencing Center for Infectious Disease"/>
            <person name="Wu L."/>
            <person name="Ma J."/>
        </authorList>
    </citation>
    <scope>NUCLEOTIDE SEQUENCE [LARGE SCALE GENOMIC DNA]</scope>
    <source>
        <strain evidence="6 7">JCM 15914</strain>
    </source>
</reference>
<dbReference type="PRINTS" id="PR00455">
    <property type="entry name" value="HTHTETR"/>
</dbReference>
<feature type="DNA-binding region" description="H-T-H motif" evidence="4">
    <location>
        <begin position="36"/>
        <end position="55"/>
    </location>
</feature>
<name>A0ABN2XHV7_9MICC</name>
<keyword evidence="3" id="KW-0804">Transcription</keyword>
<dbReference type="InterPro" id="IPR036271">
    <property type="entry name" value="Tet_transcr_reg_TetR-rel_C_sf"/>
</dbReference>
<dbReference type="EMBL" id="BAAAQA010000007">
    <property type="protein sequence ID" value="GAA2112687.1"/>
    <property type="molecule type" value="Genomic_DNA"/>
</dbReference>
<dbReference type="InterPro" id="IPR009057">
    <property type="entry name" value="Homeodomain-like_sf"/>
</dbReference>
<keyword evidence="2 4" id="KW-0238">DNA-binding</keyword>
<dbReference type="SUPFAM" id="SSF46689">
    <property type="entry name" value="Homeodomain-like"/>
    <property type="match status" value="1"/>
</dbReference>
<dbReference type="InterPro" id="IPR001647">
    <property type="entry name" value="HTH_TetR"/>
</dbReference>
<comment type="caution">
    <text evidence="6">The sequence shown here is derived from an EMBL/GenBank/DDBJ whole genome shotgun (WGS) entry which is preliminary data.</text>
</comment>
<gene>
    <name evidence="6" type="ORF">GCM10009824_08920</name>
</gene>
<evidence type="ECO:0000256" key="4">
    <source>
        <dbReference type="PROSITE-ProRule" id="PRU00335"/>
    </source>
</evidence>
<evidence type="ECO:0000259" key="5">
    <source>
        <dbReference type="PROSITE" id="PS50977"/>
    </source>
</evidence>
<proteinExistence type="predicted"/>
<sequence>MTPQPSHSAARKPSARHRILHAAAQRFYADGINATGIDRITAQAGVAKMSLYNNFSSKADLVEAYVEARHQEWLALYRARAAEAGTPQEQILAVFDAYIDHASTGYEHGFRGCGLLNAAAELPVGDPGREIVRRHKEYVEGLLVEQLRLLTDNDSAAEVGEHLSYLLEGAMARSGLEGEPSRLRRARAIAVGMLADLNRTR</sequence>
<evidence type="ECO:0000256" key="2">
    <source>
        <dbReference type="ARBA" id="ARBA00023125"/>
    </source>
</evidence>
<feature type="domain" description="HTH tetR-type" evidence="5">
    <location>
        <begin position="13"/>
        <end position="73"/>
    </location>
</feature>
<dbReference type="Pfam" id="PF00440">
    <property type="entry name" value="TetR_N"/>
    <property type="match status" value="1"/>
</dbReference>
<organism evidence="6 7">
    <name type="scientific">Kocuria atrinae</name>
    <dbReference type="NCBI Taxonomy" id="592377"/>
    <lineage>
        <taxon>Bacteria</taxon>
        <taxon>Bacillati</taxon>
        <taxon>Actinomycetota</taxon>
        <taxon>Actinomycetes</taxon>
        <taxon>Micrococcales</taxon>
        <taxon>Micrococcaceae</taxon>
        <taxon>Kocuria</taxon>
    </lineage>
</organism>